<name>J7S4P5_HUIN7</name>
<organism evidence="3 4">
    <name type="scientific">Huiozyma naganishii (strain ATCC MYA-139 / BCRC 22969 / CBS 8797 / KCTC 17520 / NBRC 10181 / NCYC 3082 / Yp74L-3)</name>
    <name type="common">Yeast</name>
    <name type="synonym">Kazachstania naganishii</name>
    <dbReference type="NCBI Taxonomy" id="1071383"/>
    <lineage>
        <taxon>Eukaryota</taxon>
        <taxon>Fungi</taxon>
        <taxon>Dikarya</taxon>
        <taxon>Ascomycota</taxon>
        <taxon>Saccharomycotina</taxon>
        <taxon>Saccharomycetes</taxon>
        <taxon>Saccharomycetales</taxon>
        <taxon>Saccharomycetaceae</taxon>
        <taxon>Huiozyma</taxon>
    </lineage>
</organism>
<dbReference type="SMART" id="SM01155">
    <property type="entry name" value="DUF1713"/>
    <property type="match status" value="1"/>
</dbReference>
<feature type="compositionally biased region" description="Basic residues" evidence="1">
    <location>
        <begin position="72"/>
        <end position="88"/>
    </location>
</feature>
<feature type="domain" description="Ribosomal protein mS38 C-terminal" evidence="2">
    <location>
        <begin position="65"/>
        <end position="98"/>
    </location>
</feature>
<dbReference type="Proteomes" id="UP000006310">
    <property type="component" value="Chromosome 2"/>
</dbReference>
<dbReference type="RefSeq" id="XP_022462952.1">
    <property type="nucleotide sequence ID" value="XM_022611555.1"/>
</dbReference>
<dbReference type="Pfam" id="PF08213">
    <property type="entry name" value="COX24_C"/>
    <property type="match status" value="1"/>
</dbReference>
<dbReference type="KEGG" id="kng:KNAG_0B02635"/>
<dbReference type="AlphaFoldDB" id="J7S4P5"/>
<feature type="region of interest" description="Disordered" evidence="1">
    <location>
        <begin position="72"/>
        <end position="100"/>
    </location>
</feature>
<dbReference type="EMBL" id="HE978315">
    <property type="protein sequence ID" value="CCK68706.1"/>
    <property type="molecule type" value="Genomic_DNA"/>
</dbReference>
<evidence type="ECO:0000313" key="4">
    <source>
        <dbReference type="Proteomes" id="UP000006310"/>
    </source>
</evidence>
<evidence type="ECO:0000313" key="3">
    <source>
        <dbReference type="EMBL" id="CCK68706.1"/>
    </source>
</evidence>
<evidence type="ECO:0000256" key="1">
    <source>
        <dbReference type="SAM" id="MobiDB-lite"/>
    </source>
</evidence>
<accession>J7S4P5</accession>
<reference evidence="3 4" key="1">
    <citation type="journal article" date="2011" name="Proc. Natl. Acad. Sci. U.S.A.">
        <title>Evolutionary erosion of yeast sex chromosomes by mating-type switching accidents.</title>
        <authorList>
            <person name="Gordon J.L."/>
            <person name="Armisen D."/>
            <person name="Proux-Wera E."/>
            <person name="Oheigeartaigh S.S."/>
            <person name="Byrne K.P."/>
            <person name="Wolfe K.H."/>
        </authorList>
    </citation>
    <scope>NUCLEOTIDE SEQUENCE [LARGE SCALE GENOMIC DNA]</scope>
    <source>
        <strain evidence="4">ATCC MYA-139 / BCRC 22969 / CBS 8797 / CCRC 22969 / KCTC 17520 / NBRC 10181 / NCYC 3082</strain>
    </source>
</reference>
<feature type="compositionally biased region" description="Basic and acidic residues" evidence="1">
    <location>
        <begin position="89"/>
        <end position="100"/>
    </location>
</feature>
<sequence>MLSVLRHCARAAATPLSAAARGYGLRRLVSLSSLVCKTHPPSGVLTWPTVGLPQDGPTILGEVIQLDSVLRKRRKKMKKHKLRKRRKREKAERLKLSQGR</sequence>
<proteinExistence type="predicted"/>
<gene>
    <name evidence="3" type="primary">KNAG0B02635</name>
    <name evidence="3" type="ordered locus">KNAG_0B02635</name>
</gene>
<protein>
    <recommendedName>
        <fullName evidence="2">Ribosomal protein mS38 C-terminal domain-containing protein</fullName>
    </recommendedName>
</protein>
<evidence type="ECO:0000259" key="2">
    <source>
        <dbReference type="SMART" id="SM01155"/>
    </source>
</evidence>
<keyword evidence="4" id="KW-1185">Reference proteome</keyword>
<dbReference type="GeneID" id="34524356"/>
<reference evidence="4" key="2">
    <citation type="submission" date="2012-08" db="EMBL/GenBank/DDBJ databases">
        <title>Genome sequence of Kazachstania naganishii.</title>
        <authorList>
            <person name="Gordon J.L."/>
            <person name="Armisen D."/>
            <person name="Proux-Wera E."/>
            <person name="OhEigeartaigh S.S."/>
            <person name="Byrne K.P."/>
            <person name="Wolfe K.H."/>
        </authorList>
    </citation>
    <scope>NUCLEOTIDE SEQUENCE [LARGE SCALE GENOMIC DNA]</scope>
    <source>
        <strain evidence="4">ATCC MYA-139 / BCRC 22969 / CBS 8797 / CCRC 22969 / KCTC 17520 / NBRC 10181 / NCYC 3082</strain>
    </source>
</reference>
<dbReference type="InterPro" id="IPR013177">
    <property type="entry name" value="Ribosomal_mS38_C"/>
</dbReference>
<dbReference type="HOGENOM" id="CLU_2306559_0_0_1"/>